<dbReference type="CDD" id="cd12164">
    <property type="entry name" value="GDH_like_2"/>
    <property type="match status" value="1"/>
</dbReference>
<evidence type="ECO:0000256" key="1">
    <source>
        <dbReference type="ARBA" id="ARBA00023002"/>
    </source>
</evidence>
<accession>A0A1M7I013</accession>
<keyword evidence="2" id="KW-0520">NAD</keyword>
<proteinExistence type="predicted"/>
<name>A0A1M7I013_9GAMM</name>
<evidence type="ECO:0000256" key="2">
    <source>
        <dbReference type="ARBA" id="ARBA00023027"/>
    </source>
</evidence>
<dbReference type="PANTHER" id="PTHR43333:SF1">
    <property type="entry name" value="D-ISOMER SPECIFIC 2-HYDROXYACID DEHYDROGENASE NAD-BINDING DOMAIN-CONTAINING PROTEIN"/>
    <property type="match status" value="1"/>
</dbReference>
<keyword evidence="1" id="KW-0560">Oxidoreductase</keyword>
<dbReference type="GO" id="GO:0051287">
    <property type="term" value="F:NAD binding"/>
    <property type="evidence" value="ECO:0007669"/>
    <property type="project" value="InterPro"/>
</dbReference>
<reference evidence="4 5" key="1">
    <citation type="submission" date="2016-11" db="EMBL/GenBank/DDBJ databases">
        <authorList>
            <person name="Jaros S."/>
            <person name="Januszkiewicz K."/>
            <person name="Wedrychowicz H."/>
        </authorList>
    </citation>
    <scope>NUCLEOTIDE SEQUENCE [LARGE SCALE GENOMIC DNA]</scope>
    <source>
        <strain evidence="4 5">ACAM 12</strain>
    </source>
</reference>
<sequence>MKIVVHTDDANRWRTALAHAFPGATVITTDAPADQRQNADYLAVWKPPEWLFAEQTRLKGIINLGAGVDALLATPGLPENVPIVKLRDAGMAEPMADYVLYGVLHFYRGFDHYARQQQRDHWSPQAVPDKTNWPVSVLGLGAIGRRVAQALAQAGFPVLGWSRHAKNLDGVDCRHGEAGLDAVLSRAKTLVTLLPDTADTHGLLDAARLAQLPPGASVINPGRGGLIDERALLDALGDDSAPGPLRGALLDVFNTEPLPATSPLWRHPRVVITPHMSAPTPLDGAIDQVIGYLRAFEAGDTPATVNPATGY</sequence>
<feature type="domain" description="D-isomer specific 2-hydroxyacid dehydrogenase NAD-binding" evidence="3">
    <location>
        <begin position="103"/>
        <end position="277"/>
    </location>
</feature>
<dbReference type="OrthoDB" id="9787219at2"/>
<dbReference type="Pfam" id="PF02826">
    <property type="entry name" value="2-Hacid_dh_C"/>
    <property type="match status" value="1"/>
</dbReference>
<evidence type="ECO:0000313" key="5">
    <source>
        <dbReference type="Proteomes" id="UP000190911"/>
    </source>
</evidence>
<evidence type="ECO:0000259" key="3">
    <source>
        <dbReference type="Pfam" id="PF02826"/>
    </source>
</evidence>
<dbReference type="RefSeq" id="WP_079554016.1">
    <property type="nucleotide sequence ID" value="NZ_LT670847.1"/>
</dbReference>
<dbReference type="Gene3D" id="3.40.50.720">
    <property type="entry name" value="NAD(P)-binding Rossmann-like Domain"/>
    <property type="match status" value="2"/>
</dbReference>
<dbReference type="Proteomes" id="UP000190911">
    <property type="component" value="Chromosome I"/>
</dbReference>
<dbReference type="SUPFAM" id="SSF52283">
    <property type="entry name" value="Formate/glycerate dehydrogenase catalytic domain-like"/>
    <property type="match status" value="1"/>
</dbReference>
<dbReference type="SUPFAM" id="SSF51735">
    <property type="entry name" value="NAD(P)-binding Rossmann-fold domains"/>
    <property type="match status" value="1"/>
</dbReference>
<dbReference type="PANTHER" id="PTHR43333">
    <property type="entry name" value="2-HACID_DH_C DOMAIN-CONTAINING PROTEIN"/>
    <property type="match status" value="1"/>
</dbReference>
<organism evidence="4 5">
    <name type="scientific">Vreelandella subglaciescola</name>
    <dbReference type="NCBI Taxonomy" id="29571"/>
    <lineage>
        <taxon>Bacteria</taxon>
        <taxon>Pseudomonadati</taxon>
        <taxon>Pseudomonadota</taxon>
        <taxon>Gammaproteobacteria</taxon>
        <taxon>Oceanospirillales</taxon>
        <taxon>Halomonadaceae</taxon>
        <taxon>Vreelandella</taxon>
    </lineage>
</organism>
<evidence type="ECO:0000313" key="4">
    <source>
        <dbReference type="EMBL" id="SHM34050.1"/>
    </source>
</evidence>
<dbReference type="InterPro" id="IPR006140">
    <property type="entry name" value="D-isomer_DH_NAD-bd"/>
</dbReference>
<dbReference type="GO" id="GO:0016491">
    <property type="term" value="F:oxidoreductase activity"/>
    <property type="evidence" value="ECO:0007669"/>
    <property type="project" value="UniProtKB-KW"/>
</dbReference>
<dbReference type="InterPro" id="IPR036291">
    <property type="entry name" value="NAD(P)-bd_dom_sf"/>
</dbReference>
<keyword evidence="5" id="KW-1185">Reference proteome</keyword>
<dbReference type="FunCoup" id="A0A1M7I013">
    <property type="interactions" value="139"/>
</dbReference>
<dbReference type="AlphaFoldDB" id="A0A1M7I013"/>
<dbReference type="InParanoid" id="A0A1M7I013"/>
<protein>
    <submittedName>
        <fullName evidence="4">Glyoxylate/hydroxypyruvate reductase A</fullName>
    </submittedName>
</protein>
<dbReference type="STRING" id="29571.SAMN05878437_2458"/>
<keyword evidence="4" id="KW-0670">Pyruvate</keyword>
<dbReference type="EMBL" id="LT670847">
    <property type="protein sequence ID" value="SHM34050.1"/>
    <property type="molecule type" value="Genomic_DNA"/>
</dbReference>
<gene>
    <name evidence="4" type="ORF">SAMN05878437_2458</name>
</gene>